<comment type="cofactor">
    <cofactor evidence="1 6">
        <name>heme</name>
        <dbReference type="ChEBI" id="CHEBI:30413"/>
    </cofactor>
</comment>
<dbReference type="GO" id="GO:0005506">
    <property type="term" value="F:iron ion binding"/>
    <property type="evidence" value="ECO:0007669"/>
    <property type="project" value="InterPro"/>
</dbReference>
<evidence type="ECO:0000313" key="8">
    <source>
        <dbReference type="EMBL" id="TPX55674.1"/>
    </source>
</evidence>
<evidence type="ECO:0000256" key="2">
    <source>
        <dbReference type="ARBA" id="ARBA00010617"/>
    </source>
</evidence>
<dbReference type="PANTHER" id="PTHR24304">
    <property type="entry name" value="CYTOCHROME P450 FAMILY 7"/>
    <property type="match status" value="1"/>
</dbReference>
<keyword evidence="4 6" id="KW-0479">Metal-binding</keyword>
<accession>A0A507DVA4</accession>
<dbReference type="PANTHER" id="PTHR24304:SF2">
    <property type="entry name" value="24-HYDROXYCHOLESTEROL 7-ALPHA-HYDROXYLASE"/>
    <property type="match status" value="1"/>
</dbReference>
<dbReference type="Pfam" id="PF00067">
    <property type="entry name" value="p450"/>
    <property type="match status" value="1"/>
</dbReference>
<keyword evidence="5 6" id="KW-0408">Iron</keyword>
<evidence type="ECO:0000256" key="1">
    <source>
        <dbReference type="ARBA" id="ARBA00001971"/>
    </source>
</evidence>
<evidence type="ECO:0000256" key="3">
    <source>
        <dbReference type="ARBA" id="ARBA00022617"/>
    </source>
</evidence>
<evidence type="ECO:0000313" key="9">
    <source>
        <dbReference type="Proteomes" id="UP000318582"/>
    </source>
</evidence>
<evidence type="ECO:0008006" key="10">
    <source>
        <dbReference type="Google" id="ProtNLM"/>
    </source>
</evidence>
<dbReference type="InterPro" id="IPR017972">
    <property type="entry name" value="Cyt_P450_CS"/>
</dbReference>
<dbReference type="PRINTS" id="PR00385">
    <property type="entry name" value="P450"/>
</dbReference>
<evidence type="ECO:0000256" key="5">
    <source>
        <dbReference type="ARBA" id="ARBA00023004"/>
    </source>
</evidence>
<dbReference type="InterPro" id="IPR002403">
    <property type="entry name" value="Cyt_P450_E_grp-IV"/>
</dbReference>
<organism evidence="8 9">
    <name type="scientific">Powellomyces hirtus</name>
    <dbReference type="NCBI Taxonomy" id="109895"/>
    <lineage>
        <taxon>Eukaryota</taxon>
        <taxon>Fungi</taxon>
        <taxon>Fungi incertae sedis</taxon>
        <taxon>Chytridiomycota</taxon>
        <taxon>Chytridiomycota incertae sedis</taxon>
        <taxon>Chytridiomycetes</taxon>
        <taxon>Spizellomycetales</taxon>
        <taxon>Powellomycetaceae</taxon>
        <taxon>Powellomyces</taxon>
    </lineage>
</organism>
<dbReference type="InterPro" id="IPR036396">
    <property type="entry name" value="Cyt_P450_sf"/>
</dbReference>
<dbReference type="GO" id="GO:0020037">
    <property type="term" value="F:heme binding"/>
    <property type="evidence" value="ECO:0007669"/>
    <property type="project" value="InterPro"/>
</dbReference>
<evidence type="ECO:0000256" key="4">
    <source>
        <dbReference type="ARBA" id="ARBA00022723"/>
    </source>
</evidence>
<keyword evidence="7" id="KW-0560">Oxidoreductase</keyword>
<dbReference type="PROSITE" id="PS00086">
    <property type="entry name" value="CYTOCHROME_P450"/>
    <property type="match status" value="1"/>
</dbReference>
<protein>
    <recommendedName>
        <fullName evidence="10">Lanosterol 14-alpha-demethylase</fullName>
    </recommendedName>
</protein>
<reference evidence="8 9" key="1">
    <citation type="journal article" date="2019" name="Sci. Rep.">
        <title>Comparative genomics of chytrid fungi reveal insights into the obligate biotrophic and pathogenic lifestyle of Synchytrium endobioticum.</title>
        <authorList>
            <person name="van de Vossenberg B.T.L.H."/>
            <person name="Warris S."/>
            <person name="Nguyen H.D.T."/>
            <person name="van Gent-Pelzer M.P.E."/>
            <person name="Joly D.L."/>
            <person name="van de Geest H.C."/>
            <person name="Bonants P.J.M."/>
            <person name="Smith D.S."/>
            <person name="Levesque C.A."/>
            <person name="van der Lee T.A.J."/>
        </authorList>
    </citation>
    <scope>NUCLEOTIDE SEQUENCE [LARGE SCALE GENOMIC DNA]</scope>
    <source>
        <strain evidence="8 9">CBS 809.83</strain>
    </source>
</reference>
<dbReference type="Gene3D" id="1.10.630.10">
    <property type="entry name" value="Cytochrome P450"/>
    <property type="match status" value="1"/>
</dbReference>
<dbReference type="GO" id="GO:0016705">
    <property type="term" value="F:oxidoreductase activity, acting on paired donors, with incorporation or reduction of molecular oxygen"/>
    <property type="evidence" value="ECO:0007669"/>
    <property type="project" value="InterPro"/>
</dbReference>
<dbReference type="AlphaFoldDB" id="A0A507DVA4"/>
<dbReference type="InterPro" id="IPR050529">
    <property type="entry name" value="CYP450_sterol_14alpha_dmase"/>
</dbReference>
<dbReference type="InterPro" id="IPR001128">
    <property type="entry name" value="Cyt_P450"/>
</dbReference>
<keyword evidence="3 6" id="KW-0349">Heme</keyword>
<comment type="similarity">
    <text evidence="2 7">Belongs to the cytochrome P450 family.</text>
</comment>
<dbReference type="PRINTS" id="PR00465">
    <property type="entry name" value="EP450IV"/>
</dbReference>
<dbReference type="SUPFAM" id="SSF48264">
    <property type="entry name" value="Cytochrome P450"/>
    <property type="match status" value="1"/>
</dbReference>
<dbReference type="STRING" id="109895.A0A507DVA4"/>
<feature type="binding site" description="axial binding residue" evidence="6">
    <location>
        <position position="464"/>
    </location>
    <ligand>
        <name>heme</name>
        <dbReference type="ChEBI" id="CHEBI:30413"/>
    </ligand>
    <ligandPart>
        <name>Fe</name>
        <dbReference type="ChEBI" id="CHEBI:18248"/>
    </ligandPart>
</feature>
<proteinExistence type="inferred from homology"/>
<keyword evidence="7" id="KW-0503">Monooxygenase</keyword>
<dbReference type="GO" id="GO:0004497">
    <property type="term" value="F:monooxygenase activity"/>
    <property type="evidence" value="ECO:0007669"/>
    <property type="project" value="UniProtKB-KW"/>
</dbReference>
<dbReference type="Proteomes" id="UP000318582">
    <property type="component" value="Unassembled WGS sequence"/>
</dbReference>
<evidence type="ECO:0000256" key="7">
    <source>
        <dbReference type="RuleBase" id="RU000461"/>
    </source>
</evidence>
<evidence type="ECO:0000256" key="6">
    <source>
        <dbReference type="PIRSR" id="PIRSR602403-1"/>
    </source>
</evidence>
<keyword evidence="9" id="KW-1185">Reference proteome</keyword>
<dbReference type="CDD" id="cd11042">
    <property type="entry name" value="CYP51-like"/>
    <property type="match status" value="1"/>
</dbReference>
<comment type="caution">
    <text evidence="8">The sequence shown here is derived from an EMBL/GenBank/DDBJ whole genome shotgun (WGS) entry which is preliminary data.</text>
</comment>
<name>A0A507DVA4_9FUNG</name>
<dbReference type="EMBL" id="QEAQ01000099">
    <property type="protein sequence ID" value="TPX55674.1"/>
    <property type="molecule type" value="Genomic_DNA"/>
</dbReference>
<sequence>MSSLFASKFNTTIPLLDQVVNHEKAPLYGGLFVLLFVVLLWNNNKSETRSGKPLPPVVPHRVPILGKAVPYGVQPVTFLQECMQKFGDCFTFTMMGRKMTFCLNPDGNHFVFNVKLSHATAEGAYDKLTVPVFGTEVVYDVPNSTFMEQKKFVKDALTTSAFKTYVPIIIKEARDFFGTWADKKEKLELFPEMAELTIRTASHCLMGKEIRDQLHSNVAKLYHDLDGGFQPINVFFRWLPLPNYIKRDRANRIMTETFLKILKERRDTNNLESQDVLQSLMDGVYRDGSKMSDEAIAHMMIATLMAGQHTSSTSASWILFELANNPDALAELIKEQSMILTGRPDTPAHELPDFTYEELRKFTYLDCVMKESLRLHTPIHTVMRLVVKDIEYKGYTIPAGHFLCGSQAVSQMDAKRFPEPEKFDPTRWTESDEGAGEWTINGVDIAQKSARSNFLPFGAGRHRCIGEAFAYIQIKTIIAMFVREFTHDLVKETKTGKNIFPEMDFTSLVVIPKAPGYISYERRPELRK</sequence>
<gene>
    <name evidence="8" type="ORF">PhCBS80983_g05118</name>
</gene>